<dbReference type="InterPro" id="IPR049083">
    <property type="entry name" value="TACO1_YebC_N"/>
</dbReference>
<dbReference type="AlphaFoldDB" id="A0A4R1QRI2"/>
<dbReference type="Proteomes" id="UP000295008">
    <property type="component" value="Unassembled WGS sequence"/>
</dbReference>
<dbReference type="Gene3D" id="1.10.10.200">
    <property type="match status" value="1"/>
</dbReference>
<name>A0A4R1QRI2_HYDET</name>
<dbReference type="InterPro" id="IPR017856">
    <property type="entry name" value="Integrase-like_N"/>
</dbReference>
<protein>
    <recommendedName>
        <fullName evidence="6">Probable transcriptional regulatory protein EDC14_10493</fullName>
    </recommendedName>
</protein>
<dbReference type="InterPro" id="IPR029072">
    <property type="entry name" value="YebC-like"/>
</dbReference>
<evidence type="ECO:0000256" key="5">
    <source>
        <dbReference type="ARBA" id="ARBA00023163"/>
    </source>
</evidence>
<keyword evidence="5 6" id="KW-0804">Transcription</keyword>
<organism evidence="9 10">
    <name type="scientific">Hydrogenispora ethanolica</name>
    <dbReference type="NCBI Taxonomy" id="1082276"/>
    <lineage>
        <taxon>Bacteria</taxon>
        <taxon>Bacillati</taxon>
        <taxon>Bacillota</taxon>
        <taxon>Hydrogenispora</taxon>
    </lineage>
</organism>
<dbReference type="PANTHER" id="PTHR12532">
    <property type="entry name" value="TRANSLATIONAL ACTIVATOR OF CYTOCHROME C OXIDASE 1"/>
    <property type="match status" value="1"/>
</dbReference>
<comment type="subcellular location">
    <subcellularLocation>
        <location evidence="6">Cytoplasm</location>
    </subcellularLocation>
</comment>
<dbReference type="EMBL" id="SLUN01000049">
    <property type="protein sequence ID" value="TCL56479.1"/>
    <property type="molecule type" value="Genomic_DNA"/>
</dbReference>
<comment type="caution">
    <text evidence="9">The sequence shown here is derived from an EMBL/GenBank/DDBJ whole genome shotgun (WGS) entry which is preliminary data.</text>
</comment>
<dbReference type="InterPro" id="IPR026564">
    <property type="entry name" value="Transcrip_reg_TACO1-like_dom3"/>
</dbReference>
<evidence type="ECO:0000256" key="2">
    <source>
        <dbReference type="ARBA" id="ARBA00022490"/>
    </source>
</evidence>
<dbReference type="NCBIfam" id="NF009044">
    <property type="entry name" value="PRK12378.1"/>
    <property type="match status" value="1"/>
</dbReference>
<accession>A0A4R1QRI2</accession>
<dbReference type="Gene3D" id="3.30.70.980">
    <property type="match status" value="2"/>
</dbReference>
<evidence type="ECO:0000256" key="3">
    <source>
        <dbReference type="ARBA" id="ARBA00023015"/>
    </source>
</evidence>
<keyword evidence="3 6" id="KW-0805">Transcription regulation</keyword>
<comment type="similarity">
    <text evidence="1 6">Belongs to the TACO1 family.</text>
</comment>
<dbReference type="HAMAP" id="MF_00693">
    <property type="entry name" value="Transcrip_reg_TACO1"/>
    <property type="match status" value="1"/>
</dbReference>
<feature type="domain" description="TACO1/YebC-like N-terminal" evidence="8">
    <location>
        <begin position="21"/>
        <end position="92"/>
    </location>
</feature>
<gene>
    <name evidence="9" type="ORF">EDC14_10493</name>
</gene>
<keyword evidence="2 6" id="KW-0963">Cytoplasm</keyword>
<dbReference type="GO" id="GO:0003677">
    <property type="term" value="F:DNA binding"/>
    <property type="evidence" value="ECO:0007669"/>
    <property type="project" value="UniProtKB-UniRule"/>
</dbReference>
<sequence length="267" mass="29635">MRQYGVLGVIPKGVFFMSGHSKWATIKRKKEVTDQKRASAFTKVTREIIVAAKAGGGDPNNNFRLRLAVLKAKEANMPNDNIQRAIKRGVGESDAAQFEEVYYEGYGPGGVALLVQCLTDNRNRTAGDMRYIFSRNNGNLGEAGCVAWIFAQKGLIIVDAEEYGKSEEELFEAAIEAGAEDLKNQDDTFEIYTETSQLETVRQSLENQQIPLKSAELTMVPSNTVELDAEQAQQLLKLVDALEDNDDVQNVYGNFEIPDAIMDELNK</sequence>
<keyword evidence="4 6" id="KW-0238">DNA-binding</keyword>
<dbReference type="InterPro" id="IPR002876">
    <property type="entry name" value="Transcrip_reg_TACO1-like"/>
</dbReference>
<dbReference type="Pfam" id="PF20772">
    <property type="entry name" value="TACO1_YebC_N"/>
    <property type="match status" value="1"/>
</dbReference>
<evidence type="ECO:0000256" key="6">
    <source>
        <dbReference type="HAMAP-Rule" id="MF_00693"/>
    </source>
</evidence>
<evidence type="ECO:0000313" key="10">
    <source>
        <dbReference type="Proteomes" id="UP000295008"/>
    </source>
</evidence>
<dbReference type="FunFam" id="3.30.70.980:FF:000002">
    <property type="entry name" value="Probable transcriptional regulatory protein YebC"/>
    <property type="match status" value="1"/>
</dbReference>
<dbReference type="Pfam" id="PF01709">
    <property type="entry name" value="Transcrip_reg"/>
    <property type="match status" value="1"/>
</dbReference>
<evidence type="ECO:0000259" key="7">
    <source>
        <dbReference type="Pfam" id="PF01709"/>
    </source>
</evidence>
<keyword evidence="10" id="KW-1185">Reference proteome</keyword>
<dbReference type="NCBIfam" id="NF001030">
    <property type="entry name" value="PRK00110.1"/>
    <property type="match status" value="1"/>
</dbReference>
<reference evidence="9 10" key="1">
    <citation type="submission" date="2019-03" db="EMBL/GenBank/DDBJ databases">
        <title>Genomic Encyclopedia of Type Strains, Phase IV (KMG-IV): sequencing the most valuable type-strain genomes for metagenomic binning, comparative biology and taxonomic classification.</title>
        <authorList>
            <person name="Goeker M."/>
        </authorList>
    </citation>
    <scope>NUCLEOTIDE SEQUENCE [LARGE SCALE GENOMIC DNA]</scope>
    <source>
        <strain evidence="9 10">LX-B</strain>
    </source>
</reference>
<evidence type="ECO:0000313" key="9">
    <source>
        <dbReference type="EMBL" id="TCL56479.1"/>
    </source>
</evidence>
<dbReference type="InterPro" id="IPR048300">
    <property type="entry name" value="TACO1_YebC-like_2nd/3rd_dom"/>
</dbReference>
<dbReference type="PANTHER" id="PTHR12532:SF6">
    <property type="entry name" value="TRANSCRIPTIONAL REGULATORY PROTEIN YEBC-RELATED"/>
    <property type="match status" value="1"/>
</dbReference>
<dbReference type="FunFam" id="1.10.10.200:FF:000002">
    <property type="entry name" value="Probable transcriptional regulatory protein CLM62_37755"/>
    <property type="match status" value="1"/>
</dbReference>
<evidence type="ECO:0000259" key="8">
    <source>
        <dbReference type="Pfam" id="PF20772"/>
    </source>
</evidence>
<proteinExistence type="inferred from homology"/>
<dbReference type="GO" id="GO:0006355">
    <property type="term" value="P:regulation of DNA-templated transcription"/>
    <property type="evidence" value="ECO:0007669"/>
    <property type="project" value="UniProtKB-UniRule"/>
</dbReference>
<evidence type="ECO:0000256" key="1">
    <source>
        <dbReference type="ARBA" id="ARBA00008724"/>
    </source>
</evidence>
<evidence type="ECO:0000256" key="4">
    <source>
        <dbReference type="ARBA" id="ARBA00023125"/>
    </source>
</evidence>
<dbReference type="NCBIfam" id="TIGR01033">
    <property type="entry name" value="YebC/PmpR family DNA-binding transcriptional regulator"/>
    <property type="match status" value="1"/>
</dbReference>
<feature type="domain" description="TACO1/YebC-like second and third" evidence="7">
    <location>
        <begin position="98"/>
        <end position="255"/>
    </location>
</feature>
<dbReference type="SUPFAM" id="SSF75625">
    <property type="entry name" value="YebC-like"/>
    <property type="match status" value="1"/>
</dbReference>
<dbReference type="GO" id="GO:0005829">
    <property type="term" value="C:cytosol"/>
    <property type="evidence" value="ECO:0007669"/>
    <property type="project" value="TreeGrafter"/>
</dbReference>